<proteinExistence type="predicted"/>
<dbReference type="STRING" id="1855283.SAMN05216382_1232"/>
<feature type="transmembrane region" description="Helical" evidence="1">
    <location>
        <begin position="6"/>
        <end position="27"/>
    </location>
</feature>
<evidence type="ECO:0000313" key="3">
    <source>
        <dbReference type="Proteomes" id="UP000199214"/>
    </source>
</evidence>
<keyword evidence="3" id="KW-1185">Reference proteome</keyword>
<name>A0A1H7LG85_9SPHN</name>
<keyword evidence="1" id="KW-0812">Transmembrane</keyword>
<protein>
    <submittedName>
        <fullName evidence="2">Uncharacterized protein</fullName>
    </submittedName>
</protein>
<dbReference type="RefSeq" id="WP_093004364.1">
    <property type="nucleotide sequence ID" value="NZ_FNZZ01000002.1"/>
</dbReference>
<keyword evidence="1" id="KW-1133">Transmembrane helix</keyword>
<keyword evidence="1" id="KW-0472">Membrane</keyword>
<dbReference type="EMBL" id="FNZZ01000002">
    <property type="protein sequence ID" value="SEK97848.1"/>
    <property type="molecule type" value="Genomic_DNA"/>
</dbReference>
<accession>A0A1H7LG85</accession>
<organism evidence="2 3">
    <name type="scientific">Sphingomonas palmae</name>
    <dbReference type="NCBI Taxonomy" id="1855283"/>
    <lineage>
        <taxon>Bacteria</taxon>
        <taxon>Pseudomonadati</taxon>
        <taxon>Pseudomonadota</taxon>
        <taxon>Alphaproteobacteria</taxon>
        <taxon>Sphingomonadales</taxon>
        <taxon>Sphingomonadaceae</taxon>
        <taxon>Sphingomonas</taxon>
    </lineage>
</organism>
<sequence length="99" mass="9825">MATAVSYISPLVQIIGGAAALIAFAFAPPERGNLLFVPLTRDARPAQAALADGFALLARGPIGSVVVRGDGARDTVALLRAGILVTAAPSALCGAEVAA</sequence>
<evidence type="ECO:0000256" key="1">
    <source>
        <dbReference type="SAM" id="Phobius"/>
    </source>
</evidence>
<gene>
    <name evidence="2" type="ORF">SAMN05216382_1232</name>
</gene>
<dbReference type="OrthoDB" id="7574552at2"/>
<dbReference type="Proteomes" id="UP000199214">
    <property type="component" value="Unassembled WGS sequence"/>
</dbReference>
<reference evidence="3" key="1">
    <citation type="submission" date="2016-10" db="EMBL/GenBank/DDBJ databases">
        <authorList>
            <person name="Varghese N."/>
            <person name="Submissions S."/>
        </authorList>
    </citation>
    <scope>NUCLEOTIDE SEQUENCE [LARGE SCALE GENOMIC DNA]</scope>
    <source>
        <strain evidence="3">JS21-1</strain>
    </source>
</reference>
<dbReference type="AlphaFoldDB" id="A0A1H7LG85"/>
<evidence type="ECO:0000313" key="2">
    <source>
        <dbReference type="EMBL" id="SEK97848.1"/>
    </source>
</evidence>